<dbReference type="SUPFAM" id="SSF103473">
    <property type="entry name" value="MFS general substrate transporter"/>
    <property type="match status" value="1"/>
</dbReference>
<feature type="transmembrane region" description="Helical" evidence="5">
    <location>
        <begin position="376"/>
        <end position="399"/>
    </location>
</feature>
<dbReference type="Gene3D" id="1.20.1250.20">
    <property type="entry name" value="MFS general substrate transporter like domains"/>
    <property type="match status" value="1"/>
</dbReference>
<feature type="transmembrane region" description="Helical" evidence="5">
    <location>
        <begin position="217"/>
        <end position="238"/>
    </location>
</feature>
<comment type="subcellular location">
    <subcellularLocation>
        <location evidence="1">Membrane</location>
        <topology evidence="1">Multi-pass membrane protein</topology>
    </subcellularLocation>
</comment>
<feature type="domain" description="Major facilitator superfamily (MFS) profile" evidence="6">
    <location>
        <begin position="58"/>
        <end position="500"/>
    </location>
</feature>
<feature type="transmembrane region" description="Helical" evidence="5">
    <location>
        <begin position="156"/>
        <end position="178"/>
    </location>
</feature>
<dbReference type="Proteomes" id="UP000799440">
    <property type="component" value="Unassembled WGS sequence"/>
</dbReference>
<feature type="transmembrane region" description="Helical" evidence="5">
    <location>
        <begin position="471"/>
        <end position="490"/>
    </location>
</feature>
<dbReference type="Pfam" id="PF07690">
    <property type="entry name" value="MFS_1"/>
    <property type="match status" value="1"/>
</dbReference>
<feature type="transmembrane region" description="Helical" evidence="5">
    <location>
        <begin position="292"/>
        <end position="314"/>
    </location>
</feature>
<dbReference type="OrthoDB" id="5296287at2759"/>
<name>A0A6A6V6T2_9PLEO</name>
<evidence type="ECO:0000313" key="7">
    <source>
        <dbReference type="EMBL" id="KAF2745220.1"/>
    </source>
</evidence>
<dbReference type="InterPro" id="IPR036259">
    <property type="entry name" value="MFS_trans_sf"/>
</dbReference>
<keyword evidence="4 5" id="KW-0472">Membrane</keyword>
<dbReference type="InterPro" id="IPR020846">
    <property type="entry name" value="MFS_dom"/>
</dbReference>
<feature type="transmembrane region" description="Helical" evidence="5">
    <location>
        <begin position="56"/>
        <end position="80"/>
    </location>
</feature>
<sequence length="523" mass="58305">MGTVPPHTNRVLTLYEQARRQEDDPYPNKDFSNNLAGWDGQNDIRHPRNWRLTLKLPLLTTITALAFMSTCTASVPSLILSRIIHFGSMPKPDEKPNDTADSFIVTSYMLGLAIGSLIISPLTDAGGRRHLLFLSSILFSTFASGCAAANHLYTLVFLRFFAGLFAAVCLNVGCGHVIEMFAVQHRAKAIAFYSLPVFVAPPIGAFFGLRVEKEEGGWIWVFQLWCILLWAVTFVSFFDNHETNPATLMNDEIFELQKIHPNLQNPYRLRQGWTTKVDSVMFRRALWVPWKLLGLSRIVTAISLYLAALFGIVYLLSTSVPEMYVSTYGWRDDIATLVPLGVGVGSILAAGFVAFENDRRAVILRSMNNNVYQPEMRLPLCLLFGIMVPSGIFLYTWSIHYHSHWFVPILGLALVGLGITGLYIPFQVYLVESFPFNPAAAMGVVTALRWIAAASLSYAGPALYGTLGNNWGNTLLGFIALALVPFPSLIHRHGVRIRRKYNVRLMGEPQRRPGSDIELSSTA</sequence>
<evidence type="ECO:0000313" key="8">
    <source>
        <dbReference type="Proteomes" id="UP000799440"/>
    </source>
</evidence>
<evidence type="ECO:0000259" key="6">
    <source>
        <dbReference type="PROSITE" id="PS50850"/>
    </source>
</evidence>
<dbReference type="PROSITE" id="PS50850">
    <property type="entry name" value="MFS"/>
    <property type="match status" value="1"/>
</dbReference>
<keyword evidence="2 5" id="KW-0812">Transmembrane</keyword>
<evidence type="ECO:0000256" key="3">
    <source>
        <dbReference type="ARBA" id="ARBA00022989"/>
    </source>
</evidence>
<dbReference type="AlphaFoldDB" id="A0A6A6V6T2"/>
<dbReference type="InterPro" id="IPR011701">
    <property type="entry name" value="MFS"/>
</dbReference>
<evidence type="ECO:0000256" key="1">
    <source>
        <dbReference type="ARBA" id="ARBA00004141"/>
    </source>
</evidence>
<keyword evidence="3 5" id="KW-1133">Transmembrane helix</keyword>
<feature type="transmembrane region" description="Helical" evidence="5">
    <location>
        <begin position="405"/>
        <end position="426"/>
    </location>
</feature>
<feature type="transmembrane region" description="Helical" evidence="5">
    <location>
        <begin position="334"/>
        <end position="355"/>
    </location>
</feature>
<feature type="transmembrane region" description="Helical" evidence="5">
    <location>
        <begin position="100"/>
        <end position="119"/>
    </location>
</feature>
<feature type="transmembrane region" description="Helical" evidence="5">
    <location>
        <begin position="190"/>
        <end position="211"/>
    </location>
</feature>
<dbReference type="GO" id="GO:0022857">
    <property type="term" value="F:transmembrane transporter activity"/>
    <property type="evidence" value="ECO:0007669"/>
    <property type="project" value="InterPro"/>
</dbReference>
<reference evidence="7" key="1">
    <citation type="journal article" date="2020" name="Stud. Mycol.">
        <title>101 Dothideomycetes genomes: a test case for predicting lifestyles and emergence of pathogens.</title>
        <authorList>
            <person name="Haridas S."/>
            <person name="Albert R."/>
            <person name="Binder M."/>
            <person name="Bloem J."/>
            <person name="Labutti K."/>
            <person name="Salamov A."/>
            <person name="Andreopoulos B."/>
            <person name="Baker S."/>
            <person name="Barry K."/>
            <person name="Bills G."/>
            <person name="Bluhm B."/>
            <person name="Cannon C."/>
            <person name="Castanera R."/>
            <person name="Culley D."/>
            <person name="Daum C."/>
            <person name="Ezra D."/>
            <person name="Gonzalez J."/>
            <person name="Henrissat B."/>
            <person name="Kuo A."/>
            <person name="Liang C."/>
            <person name="Lipzen A."/>
            <person name="Lutzoni F."/>
            <person name="Magnuson J."/>
            <person name="Mondo S."/>
            <person name="Nolan M."/>
            <person name="Ohm R."/>
            <person name="Pangilinan J."/>
            <person name="Park H.-J."/>
            <person name="Ramirez L."/>
            <person name="Alfaro M."/>
            <person name="Sun H."/>
            <person name="Tritt A."/>
            <person name="Yoshinaga Y."/>
            <person name="Zwiers L.-H."/>
            <person name="Turgeon B."/>
            <person name="Goodwin S."/>
            <person name="Spatafora J."/>
            <person name="Crous P."/>
            <person name="Grigoriev I."/>
        </authorList>
    </citation>
    <scope>NUCLEOTIDE SEQUENCE</scope>
    <source>
        <strain evidence="7">CBS 119925</strain>
    </source>
</reference>
<dbReference type="PANTHER" id="PTHR23502">
    <property type="entry name" value="MAJOR FACILITATOR SUPERFAMILY"/>
    <property type="match status" value="1"/>
</dbReference>
<protein>
    <submittedName>
        <fullName evidence="7">MFS general substrate transporter</fullName>
    </submittedName>
</protein>
<keyword evidence="8" id="KW-1185">Reference proteome</keyword>
<proteinExistence type="predicted"/>
<dbReference type="PANTHER" id="PTHR23502:SF33">
    <property type="entry name" value="MAJOR FACILITATOR SUPERFAMILY (MFS) PROFILE DOMAIN-CONTAINING PROTEIN-RELATED"/>
    <property type="match status" value="1"/>
</dbReference>
<feature type="transmembrane region" description="Helical" evidence="5">
    <location>
        <begin position="131"/>
        <end position="150"/>
    </location>
</feature>
<feature type="transmembrane region" description="Helical" evidence="5">
    <location>
        <begin position="438"/>
        <end position="459"/>
    </location>
</feature>
<dbReference type="EMBL" id="MU006584">
    <property type="protein sequence ID" value="KAF2745220.1"/>
    <property type="molecule type" value="Genomic_DNA"/>
</dbReference>
<evidence type="ECO:0000256" key="2">
    <source>
        <dbReference type="ARBA" id="ARBA00022692"/>
    </source>
</evidence>
<accession>A0A6A6V6T2</accession>
<evidence type="ECO:0000256" key="4">
    <source>
        <dbReference type="ARBA" id="ARBA00023136"/>
    </source>
</evidence>
<gene>
    <name evidence="7" type="ORF">M011DRAFT_407170</name>
</gene>
<evidence type="ECO:0000256" key="5">
    <source>
        <dbReference type="SAM" id="Phobius"/>
    </source>
</evidence>
<dbReference type="GO" id="GO:0016020">
    <property type="term" value="C:membrane"/>
    <property type="evidence" value="ECO:0007669"/>
    <property type="project" value="UniProtKB-SubCell"/>
</dbReference>
<organism evidence="7 8">
    <name type="scientific">Sporormia fimetaria CBS 119925</name>
    <dbReference type="NCBI Taxonomy" id="1340428"/>
    <lineage>
        <taxon>Eukaryota</taxon>
        <taxon>Fungi</taxon>
        <taxon>Dikarya</taxon>
        <taxon>Ascomycota</taxon>
        <taxon>Pezizomycotina</taxon>
        <taxon>Dothideomycetes</taxon>
        <taxon>Pleosporomycetidae</taxon>
        <taxon>Pleosporales</taxon>
        <taxon>Sporormiaceae</taxon>
        <taxon>Sporormia</taxon>
    </lineage>
</organism>